<dbReference type="InterPro" id="IPR006133">
    <property type="entry name" value="DNA-dir_DNA_pol_B_exonuc"/>
</dbReference>
<evidence type="ECO:0000256" key="3">
    <source>
        <dbReference type="ARBA" id="ARBA00022679"/>
    </source>
</evidence>
<dbReference type="SUPFAM" id="SSF53098">
    <property type="entry name" value="Ribonuclease H-like"/>
    <property type="match status" value="1"/>
</dbReference>
<protein>
    <recommendedName>
        <fullName evidence="2">DNA-directed DNA polymerase</fullName>
        <ecNumber evidence="2">2.7.7.7</ecNumber>
    </recommendedName>
</protein>
<dbReference type="InterPro" id="IPR012337">
    <property type="entry name" value="RNaseH-like_sf"/>
</dbReference>
<dbReference type="SUPFAM" id="SSF56672">
    <property type="entry name" value="DNA/RNA polymerases"/>
    <property type="match status" value="1"/>
</dbReference>
<dbReference type="InterPro" id="IPR043502">
    <property type="entry name" value="DNA/RNA_pol_sf"/>
</dbReference>
<dbReference type="EMBL" id="OU963868">
    <property type="protein sequence ID" value="CAH0393272.1"/>
    <property type="molecule type" value="Genomic_DNA"/>
</dbReference>
<comment type="similarity">
    <text evidence="1">Belongs to the DNA polymerase type-B family.</text>
</comment>
<dbReference type="InterPro" id="IPR006172">
    <property type="entry name" value="DNA-dir_DNA_pol_B"/>
</dbReference>
<dbReference type="InterPro" id="IPR036397">
    <property type="entry name" value="RNaseH_sf"/>
</dbReference>
<keyword evidence="3" id="KW-0808">Transferase</keyword>
<dbReference type="SMART" id="SM00486">
    <property type="entry name" value="POLBc"/>
    <property type="match status" value="1"/>
</dbReference>
<evidence type="ECO:0000256" key="5">
    <source>
        <dbReference type="ARBA" id="ARBA00022932"/>
    </source>
</evidence>
<evidence type="ECO:0000313" key="8">
    <source>
        <dbReference type="Proteomes" id="UP001152759"/>
    </source>
</evidence>
<proteinExistence type="inferred from homology"/>
<dbReference type="Gene3D" id="3.30.420.10">
    <property type="entry name" value="Ribonuclease H-like superfamily/Ribonuclease H"/>
    <property type="match status" value="1"/>
</dbReference>
<keyword evidence="8" id="KW-1185">Reference proteome</keyword>
<dbReference type="GO" id="GO:0042575">
    <property type="term" value="C:DNA polymerase complex"/>
    <property type="evidence" value="ECO:0007669"/>
    <property type="project" value="UniProtKB-ARBA"/>
</dbReference>
<gene>
    <name evidence="7" type="ORF">BEMITA_LOCUS11694</name>
</gene>
<dbReference type="GO" id="GO:0000166">
    <property type="term" value="F:nucleotide binding"/>
    <property type="evidence" value="ECO:0007669"/>
    <property type="project" value="InterPro"/>
</dbReference>
<keyword evidence="5" id="KW-0239">DNA-directed DNA polymerase</keyword>
<evidence type="ECO:0000259" key="6">
    <source>
        <dbReference type="Pfam" id="PF03104"/>
    </source>
</evidence>
<accession>A0A9P0ALV0</accession>
<reference evidence="7" key="1">
    <citation type="submission" date="2021-12" db="EMBL/GenBank/DDBJ databases">
        <authorList>
            <person name="King R."/>
        </authorList>
    </citation>
    <scope>NUCLEOTIDE SEQUENCE</scope>
</reference>
<feature type="domain" description="DNA-directed DNA polymerase family B exonuclease" evidence="6">
    <location>
        <begin position="203"/>
        <end position="374"/>
    </location>
</feature>
<dbReference type="Proteomes" id="UP001152759">
    <property type="component" value="Chromosome 7"/>
</dbReference>
<dbReference type="GO" id="GO:0003887">
    <property type="term" value="F:DNA-directed DNA polymerase activity"/>
    <property type="evidence" value="ECO:0007669"/>
    <property type="project" value="UniProtKB-KW"/>
</dbReference>
<evidence type="ECO:0000256" key="1">
    <source>
        <dbReference type="ARBA" id="ARBA00005755"/>
    </source>
</evidence>
<dbReference type="Pfam" id="PF03104">
    <property type="entry name" value="DNA_pol_B_exo1"/>
    <property type="match status" value="1"/>
</dbReference>
<evidence type="ECO:0000256" key="4">
    <source>
        <dbReference type="ARBA" id="ARBA00022695"/>
    </source>
</evidence>
<dbReference type="GO" id="GO:0003676">
    <property type="term" value="F:nucleic acid binding"/>
    <property type="evidence" value="ECO:0007669"/>
    <property type="project" value="InterPro"/>
</dbReference>
<keyword evidence="4" id="KW-0548">Nucleotidyltransferase</keyword>
<name>A0A9P0ALV0_BEMTA</name>
<evidence type="ECO:0000256" key="2">
    <source>
        <dbReference type="ARBA" id="ARBA00012417"/>
    </source>
</evidence>
<sequence>MDWKENFIFKRKLHQEASEKLKQLPLCNRPNPVFVTEWVDDGRQIVGIGCALRTLLTVRIEPIIKPGLFVTTKDWKLLNTVLFAKGSDYKLKRFPFPLMFAANDFRVDEVMLDPSVAVKSELVKIETGTFSNARKILTVFTKDENSYRYVSVPHYWDATKQVLFELAILRQEINRGKNISNDYSLPRVTHRWFDDRLRIFKIAPPNIPIITFNLETVSSDRDRNPTGEDCDDVIFSAAVYHSHENILYSQVYLPIRGRDEESLLNEIKTMDKYPEYKNHKHLLQVFTCERDLLINLMKLLSPGKGKLHYLVGFNSSSYHMPFLLKRCQFYGLEQIVNRFVWRYGYAFGYNQIHIDLYRLFSMKYDLSSYKLADVSRLLLKEIKKDVNAVALRYTFHRMREHQMLYPHGYKEEKFEAPYINATNEPQVKRAKAMVDSKYPCGNENDTSIPSLYEAITCNDQDALFLYRLLEETNAVEYLLEYAHGCRMPISLLNDAYNKMRIRIMSKCFVVGLERGIFLASFRSATYNPILPLATNKTCYMRDPGGEIVRLPTNHLIDRVDMDALVKRKKSDEYDRNNSSFLERGVTNVRNPLEKCSPEGGANYCEGERYVVNSKDGRYLQAYDYVSAYPRMFDKRNISDETCCLIPASTLFLMFDCIFNRGSFRVYDFMNHSGLTKFETNILYHRYFYFNEFCGDEFPFEKHELCKRKELTVLIIWNGRRGVLSDIIASLHGTREQSKIKMRQLEGVLETLNTLRAEYLECQRTSEFAGNGPITGMLQRTDSKKDDDDDDNADFGYFAEGRIGEDFESNIAVDCRNKEEGTFEKMEVLSDDTIGTVTAAEKTRGVNTPILVPEMFTFKFEKEWNGIIRVYKNGTCKINRERLKQCADEYFTHEEKNADKSFDTNATHYRSLLTVLKSIESAVLMEKIQLENEYVLHKKFILSVYGNTTPSIMGIVTFLTRITLIKAARYLIQNGCVLHFVDTDSLFVSSPKNEDFSNRLNNILPYMKIEMKVMRACAFVGPKTYLQLMEDDSFKYCKDKNGPPAWRYMVDFFTENTNSLRYDVDIRSAFDDFFDRIYVETKRKHRMSEGVASSNEATIVGDQNKFTHEWFTFEIMLKENYKQQSSTRDLRNYLSHNYPNLINQTRQRVFYYMAPGDARRTELRPSVELEHPDFTTAHNRNCQSSSDSWDHAHLEIMRKLNLFKFFDRVFHTVFHIIRIRIQENNVPFRVKLNKETVRRDMFASFLKKYEQHILLPCRKLQLSRSYYDFKSVNLSTEADIVGRDKEESDTNQ</sequence>
<dbReference type="InterPro" id="IPR023211">
    <property type="entry name" value="DNA_pol_palm_dom_sf"/>
</dbReference>
<evidence type="ECO:0000313" key="7">
    <source>
        <dbReference type="EMBL" id="CAH0393272.1"/>
    </source>
</evidence>
<dbReference type="EC" id="2.7.7.7" evidence="2"/>
<organism evidence="7 8">
    <name type="scientific">Bemisia tabaci</name>
    <name type="common">Sweetpotato whitefly</name>
    <name type="synonym">Aleurodes tabaci</name>
    <dbReference type="NCBI Taxonomy" id="7038"/>
    <lineage>
        <taxon>Eukaryota</taxon>
        <taxon>Metazoa</taxon>
        <taxon>Ecdysozoa</taxon>
        <taxon>Arthropoda</taxon>
        <taxon>Hexapoda</taxon>
        <taxon>Insecta</taxon>
        <taxon>Pterygota</taxon>
        <taxon>Neoptera</taxon>
        <taxon>Paraneoptera</taxon>
        <taxon>Hemiptera</taxon>
        <taxon>Sternorrhyncha</taxon>
        <taxon>Aleyrodoidea</taxon>
        <taxon>Aleyrodidae</taxon>
        <taxon>Aleyrodinae</taxon>
        <taxon>Bemisia</taxon>
    </lineage>
</organism>
<dbReference type="Gene3D" id="3.90.1600.10">
    <property type="entry name" value="Palm domain of DNA polymerase"/>
    <property type="match status" value="1"/>
</dbReference>